<feature type="compositionally biased region" description="Low complexity" evidence="1">
    <location>
        <begin position="88"/>
        <end position="97"/>
    </location>
</feature>
<accession>A0A2P5IFT7</accession>
<comment type="caution">
    <text evidence="2">The sequence shown here is derived from an EMBL/GenBank/DDBJ whole genome shotgun (WGS) entry which is preliminary data.</text>
</comment>
<proteinExistence type="predicted"/>
<dbReference type="InParanoid" id="A0A2P5IFT7"/>
<feature type="compositionally biased region" description="Acidic residues" evidence="1">
    <location>
        <begin position="106"/>
        <end position="116"/>
    </location>
</feature>
<dbReference type="OrthoDB" id="5403747at2759"/>
<evidence type="ECO:0000256" key="1">
    <source>
        <dbReference type="SAM" id="MobiDB-lite"/>
    </source>
</evidence>
<protein>
    <submittedName>
        <fullName evidence="2">Uncharacterized protein</fullName>
    </submittedName>
</protein>
<feature type="region of interest" description="Disordered" evidence="1">
    <location>
        <begin position="79"/>
        <end position="173"/>
    </location>
</feature>
<dbReference type="EMBL" id="MAVT02000009">
    <property type="protein sequence ID" value="POS81353.1"/>
    <property type="molecule type" value="Genomic_DNA"/>
</dbReference>
<feature type="compositionally biased region" description="Basic and acidic residues" evidence="1">
    <location>
        <begin position="158"/>
        <end position="173"/>
    </location>
</feature>
<gene>
    <name evidence="2" type="ORF">DHEL01_v200234</name>
</gene>
<reference evidence="2" key="1">
    <citation type="submission" date="2017-09" db="EMBL/GenBank/DDBJ databases">
        <title>Polyketide synthases of a Diaporthe helianthi virulent isolate.</title>
        <authorList>
            <person name="Baroncelli R."/>
        </authorList>
    </citation>
    <scope>NUCLEOTIDE SEQUENCE [LARGE SCALE GENOMIC DNA]</scope>
    <source>
        <strain evidence="2">7/96</strain>
    </source>
</reference>
<dbReference type="Proteomes" id="UP000094444">
    <property type="component" value="Unassembled WGS sequence"/>
</dbReference>
<dbReference type="AlphaFoldDB" id="A0A2P5IFT7"/>
<evidence type="ECO:0000313" key="3">
    <source>
        <dbReference type="Proteomes" id="UP000094444"/>
    </source>
</evidence>
<dbReference type="STRING" id="158607.A0A2P5IFT7"/>
<sequence>MAGKPDNAENDAAPTTPKAAASGGGYESLTAREQEILAKAMTCLKVAPEIDFVMLATAVGMSNPRSSVNAWAQIKKKMGWTMKASDSPAATKTPTTGKGKRKVADVEDDAGDDEDAASPAKRAKPTPKPRKKAPTTPKKGKGAASPKPSDVADPESEGDNKPDVKDENPDGEA</sequence>
<evidence type="ECO:0000313" key="2">
    <source>
        <dbReference type="EMBL" id="POS81353.1"/>
    </source>
</evidence>
<name>A0A2P5IFT7_DIAHE</name>
<keyword evidence="3" id="KW-1185">Reference proteome</keyword>
<feature type="compositionally biased region" description="Basic residues" evidence="1">
    <location>
        <begin position="121"/>
        <end position="141"/>
    </location>
</feature>
<feature type="region of interest" description="Disordered" evidence="1">
    <location>
        <begin position="1"/>
        <end position="26"/>
    </location>
</feature>
<organism evidence="2 3">
    <name type="scientific">Diaporthe helianthi</name>
    <dbReference type="NCBI Taxonomy" id="158607"/>
    <lineage>
        <taxon>Eukaryota</taxon>
        <taxon>Fungi</taxon>
        <taxon>Dikarya</taxon>
        <taxon>Ascomycota</taxon>
        <taxon>Pezizomycotina</taxon>
        <taxon>Sordariomycetes</taxon>
        <taxon>Sordariomycetidae</taxon>
        <taxon>Diaporthales</taxon>
        <taxon>Diaporthaceae</taxon>
        <taxon>Diaporthe</taxon>
    </lineage>
</organism>